<evidence type="ECO:0000313" key="2">
    <source>
        <dbReference type="Proteomes" id="UP001055811"/>
    </source>
</evidence>
<gene>
    <name evidence="1" type="ORF">L2E82_06024</name>
</gene>
<accession>A0ACB9H8Y6</accession>
<comment type="caution">
    <text evidence="1">The sequence shown here is derived from an EMBL/GenBank/DDBJ whole genome shotgun (WGS) entry which is preliminary data.</text>
</comment>
<evidence type="ECO:0000313" key="1">
    <source>
        <dbReference type="EMBL" id="KAI3792154.1"/>
    </source>
</evidence>
<reference evidence="2" key="1">
    <citation type="journal article" date="2022" name="Mol. Ecol. Resour.">
        <title>The genomes of chicory, endive, great burdock and yacon provide insights into Asteraceae palaeo-polyploidization history and plant inulin production.</title>
        <authorList>
            <person name="Fan W."/>
            <person name="Wang S."/>
            <person name="Wang H."/>
            <person name="Wang A."/>
            <person name="Jiang F."/>
            <person name="Liu H."/>
            <person name="Zhao H."/>
            <person name="Xu D."/>
            <person name="Zhang Y."/>
        </authorList>
    </citation>
    <scope>NUCLEOTIDE SEQUENCE [LARGE SCALE GENOMIC DNA]</scope>
    <source>
        <strain evidence="2">cv. Punajuju</strain>
    </source>
</reference>
<dbReference type="Proteomes" id="UP001055811">
    <property type="component" value="Linkage Group LG01"/>
</dbReference>
<name>A0ACB9H8Y6_CICIN</name>
<proteinExistence type="predicted"/>
<organism evidence="1 2">
    <name type="scientific">Cichorium intybus</name>
    <name type="common">Chicory</name>
    <dbReference type="NCBI Taxonomy" id="13427"/>
    <lineage>
        <taxon>Eukaryota</taxon>
        <taxon>Viridiplantae</taxon>
        <taxon>Streptophyta</taxon>
        <taxon>Embryophyta</taxon>
        <taxon>Tracheophyta</taxon>
        <taxon>Spermatophyta</taxon>
        <taxon>Magnoliopsida</taxon>
        <taxon>eudicotyledons</taxon>
        <taxon>Gunneridae</taxon>
        <taxon>Pentapetalae</taxon>
        <taxon>asterids</taxon>
        <taxon>campanulids</taxon>
        <taxon>Asterales</taxon>
        <taxon>Asteraceae</taxon>
        <taxon>Cichorioideae</taxon>
        <taxon>Cichorieae</taxon>
        <taxon>Cichoriinae</taxon>
        <taxon>Cichorium</taxon>
    </lineage>
</organism>
<reference evidence="1 2" key="2">
    <citation type="journal article" date="2022" name="Mol. Ecol. Resour.">
        <title>The genomes of chicory, endive, great burdock and yacon provide insights into Asteraceae paleo-polyploidization history and plant inulin production.</title>
        <authorList>
            <person name="Fan W."/>
            <person name="Wang S."/>
            <person name="Wang H."/>
            <person name="Wang A."/>
            <person name="Jiang F."/>
            <person name="Liu H."/>
            <person name="Zhao H."/>
            <person name="Xu D."/>
            <person name="Zhang Y."/>
        </authorList>
    </citation>
    <scope>NUCLEOTIDE SEQUENCE [LARGE SCALE GENOMIC DNA]</scope>
    <source>
        <strain evidence="2">cv. Punajuju</strain>
        <tissue evidence="1">Leaves</tissue>
    </source>
</reference>
<keyword evidence="2" id="KW-1185">Reference proteome</keyword>
<sequence length="189" mass="20849">MGESSSSPRGRNFTDFIDQNASFSSSSSVMKLFGVAVTDSGITPAKPHPDGDNKRFECQYCKRDFANSQALGGHQNAHKKERQRLKRVHFMSSHHRRFAAPVTIINAHAARSGHFQQPQMSVVDHYICPSSPPQVLSGVPLRFPSRFYIGRPPQLSITTAGVSPNSSRKMEEADDNDDNGDGVDVDLHL</sequence>
<dbReference type="EMBL" id="CM042009">
    <property type="protein sequence ID" value="KAI3792154.1"/>
    <property type="molecule type" value="Genomic_DNA"/>
</dbReference>
<protein>
    <submittedName>
        <fullName evidence="1">Uncharacterized protein</fullName>
    </submittedName>
</protein>